<dbReference type="Proteomes" id="UP000521676">
    <property type="component" value="Unassembled WGS sequence"/>
</dbReference>
<protein>
    <submittedName>
        <fullName evidence="7">Dihydrodipicolinate synthase family protein</fullName>
    </submittedName>
</protein>
<reference evidence="7 9" key="1">
    <citation type="submission" date="2020-06" db="EMBL/GenBank/DDBJ databases">
        <title>Anoxygenic phototrophic Chloroflexota member uses a Type I reaction center.</title>
        <authorList>
            <person name="Tsuji J.M."/>
            <person name="Shaw N.A."/>
            <person name="Nagashima S."/>
            <person name="Venkiteswaran J."/>
            <person name="Schiff S.L."/>
            <person name="Hanada S."/>
            <person name="Tank M."/>
            <person name="Neufeld J.D."/>
        </authorList>
    </citation>
    <scope>NUCLEOTIDE SEQUENCE [LARGE SCALE GENOMIC DNA]</scope>
    <source>
        <strain evidence="7">L227-S17</strain>
    </source>
</reference>
<dbReference type="RefSeq" id="WP_341470401.1">
    <property type="nucleotide sequence ID" value="NZ_CP128400.1"/>
</dbReference>
<accession>A0A8T7M8V8</accession>
<evidence type="ECO:0000256" key="6">
    <source>
        <dbReference type="PIRSR" id="PIRSR001365-2"/>
    </source>
</evidence>
<feature type="active site" description="Schiff-base intermediate with substrate" evidence="5">
    <location>
        <position position="172"/>
    </location>
</feature>
<dbReference type="PRINTS" id="PR00146">
    <property type="entry name" value="DHPICSNTHASE"/>
</dbReference>
<dbReference type="EMBL" id="CP128400">
    <property type="protein sequence ID" value="WJW68495.1"/>
    <property type="molecule type" value="Genomic_DNA"/>
</dbReference>
<proteinExistence type="inferred from homology"/>
<evidence type="ECO:0000256" key="5">
    <source>
        <dbReference type="PIRSR" id="PIRSR001365-1"/>
    </source>
</evidence>
<dbReference type="PROSITE" id="PS00666">
    <property type="entry name" value="DHDPS_2"/>
    <property type="match status" value="1"/>
</dbReference>
<evidence type="ECO:0000313" key="9">
    <source>
        <dbReference type="Proteomes" id="UP000521676"/>
    </source>
</evidence>
<feature type="binding site" evidence="6">
    <location>
        <position position="217"/>
    </location>
    <ligand>
        <name>pyruvate</name>
        <dbReference type="ChEBI" id="CHEBI:15361"/>
    </ligand>
</feature>
<evidence type="ECO:0000256" key="2">
    <source>
        <dbReference type="ARBA" id="ARBA00023239"/>
    </source>
</evidence>
<dbReference type="PANTHER" id="PTHR12128">
    <property type="entry name" value="DIHYDRODIPICOLINATE SYNTHASE"/>
    <property type="match status" value="1"/>
</dbReference>
<dbReference type="PANTHER" id="PTHR12128:SF66">
    <property type="entry name" value="4-HYDROXY-2-OXOGLUTARATE ALDOLASE, MITOCHONDRIAL"/>
    <property type="match status" value="1"/>
</dbReference>
<dbReference type="EMBL" id="JACATZ010000003">
    <property type="protein sequence ID" value="NWJ48565.1"/>
    <property type="molecule type" value="Genomic_DNA"/>
</dbReference>
<dbReference type="InterPro" id="IPR013785">
    <property type="entry name" value="Aldolase_TIM"/>
</dbReference>
<evidence type="ECO:0000313" key="7">
    <source>
        <dbReference type="EMBL" id="NWJ48565.1"/>
    </source>
</evidence>
<gene>
    <name evidence="7" type="ORF">HXX08_22125</name>
    <name evidence="8" type="ORF">OZ401_004109</name>
</gene>
<comment type="similarity">
    <text evidence="1 4">Belongs to the DapA family.</text>
</comment>
<dbReference type="GO" id="GO:0008840">
    <property type="term" value="F:4-hydroxy-tetrahydrodipicolinate synthase activity"/>
    <property type="evidence" value="ECO:0007669"/>
    <property type="project" value="TreeGrafter"/>
</dbReference>
<dbReference type="PIRSF" id="PIRSF001365">
    <property type="entry name" value="DHDPS"/>
    <property type="match status" value="1"/>
</dbReference>
<organism evidence="7 9">
    <name type="scientific">Candidatus Chlorohelix allophototropha</name>
    <dbReference type="NCBI Taxonomy" id="3003348"/>
    <lineage>
        <taxon>Bacteria</taxon>
        <taxon>Bacillati</taxon>
        <taxon>Chloroflexota</taxon>
        <taxon>Chloroflexia</taxon>
        <taxon>Candidatus Chloroheliales</taxon>
        <taxon>Candidatus Chloroheliaceae</taxon>
        <taxon>Candidatus Chlorohelix</taxon>
    </lineage>
</organism>
<evidence type="ECO:0000313" key="8">
    <source>
        <dbReference type="EMBL" id="WJW68495.1"/>
    </source>
</evidence>
<name>A0A8T7M8V8_9CHLR</name>
<dbReference type="InterPro" id="IPR002220">
    <property type="entry name" value="DapA-like"/>
</dbReference>
<dbReference type="CDD" id="cd00408">
    <property type="entry name" value="DHDPS-like"/>
    <property type="match status" value="1"/>
</dbReference>
<keyword evidence="10" id="KW-1185">Reference proteome</keyword>
<dbReference type="SMART" id="SM01130">
    <property type="entry name" value="DHDPS"/>
    <property type="match status" value="1"/>
</dbReference>
<dbReference type="Gene3D" id="3.20.20.70">
    <property type="entry name" value="Aldolase class I"/>
    <property type="match status" value="1"/>
</dbReference>
<sequence length="303" mass="31565">MTVKNITPASLAGVMPPLPTPFDAQGEVALGKLRENLDSLNRFGLTGFVILGSNGEYVYLEESEKLAAIAAARESIPSDKLLVAGTGTESTRATIRLTRAAAENGADVAIVITPGYYKNAMTGEAMVAHFTALAEASTIPIVLYNMPAYAGIDMSVDTILKLAAHPNIIGLKESSGNLVKIGELVQGVAVRKLDFAILAGSASFLLPTLAVGGMGGVAALANIAPQQCLDIYNYFRSGHLEEAQQVQLQVLAANAAVTTRFGVAGLKYAMDKLGMYGGAVRPPLLPLNAAAASEIDGTIESMK</sequence>
<dbReference type="AlphaFoldDB" id="A0A8T7M8V8"/>
<keyword evidence="3" id="KW-0704">Schiff base</keyword>
<reference evidence="8" key="2">
    <citation type="journal article" date="2024" name="Nature">
        <title>Anoxygenic phototroph of the Chloroflexota uses a type I reaction centre.</title>
        <authorList>
            <person name="Tsuji J.M."/>
            <person name="Shaw N.A."/>
            <person name="Nagashima S."/>
            <person name="Venkiteswaran J.J."/>
            <person name="Schiff S.L."/>
            <person name="Watanabe T."/>
            <person name="Fukui M."/>
            <person name="Hanada S."/>
            <person name="Tank M."/>
            <person name="Neufeld J.D."/>
        </authorList>
    </citation>
    <scope>NUCLEOTIDE SEQUENCE</scope>
    <source>
        <strain evidence="8">L227-S17</strain>
    </source>
</reference>
<feature type="active site" description="Proton donor/acceptor" evidence="5">
    <location>
        <position position="144"/>
    </location>
</feature>
<dbReference type="InterPro" id="IPR020625">
    <property type="entry name" value="Schiff_base-form_aldolases_AS"/>
</dbReference>
<evidence type="ECO:0000313" key="10">
    <source>
        <dbReference type="Proteomes" id="UP001431572"/>
    </source>
</evidence>
<evidence type="ECO:0000256" key="4">
    <source>
        <dbReference type="PIRNR" id="PIRNR001365"/>
    </source>
</evidence>
<keyword evidence="2 4" id="KW-0456">Lyase</keyword>
<evidence type="ECO:0000256" key="1">
    <source>
        <dbReference type="ARBA" id="ARBA00007592"/>
    </source>
</evidence>
<dbReference type="SUPFAM" id="SSF51569">
    <property type="entry name" value="Aldolase"/>
    <property type="match status" value="1"/>
</dbReference>
<dbReference type="Pfam" id="PF00701">
    <property type="entry name" value="DHDPS"/>
    <property type="match status" value="1"/>
</dbReference>
<dbReference type="Proteomes" id="UP001431572">
    <property type="component" value="Chromosome 2"/>
</dbReference>
<dbReference type="GO" id="GO:0044281">
    <property type="term" value="P:small molecule metabolic process"/>
    <property type="evidence" value="ECO:0007669"/>
    <property type="project" value="UniProtKB-ARBA"/>
</dbReference>
<evidence type="ECO:0000256" key="3">
    <source>
        <dbReference type="ARBA" id="ARBA00023270"/>
    </source>
</evidence>